<dbReference type="OMA" id="YRQCVQE"/>
<dbReference type="HOGENOM" id="CLU_059029_0_0_1"/>
<evidence type="ECO:0000313" key="3">
    <source>
        <dbReference type="Proteomes" id="UP000006790"/>
    </source>
</evidence>
<evidence type="ECO:0000256" key="1">
    <source>
        <dbReference type="SAM" id="MobiDB-lite"/>
    </source>
</evidence>
<dbReference type="KEGG" id="erc:Ecym_1238"/>
<feature type="region of interest" description="Disordered" evidence="1">
    <location>
        <begin position="286"/>
        <end position="316"/>
    </location>
</feature>
<reference evidence="3" key="1">
    <citation type="journal article" date="2012" name="G3 (Bethesda)">
        <title>Pichia sorbitophila, an interspecies yeast hybrid reveals early steps of genome resolution following polyploidization.</title>
        <authorList>
            <person name="Leh Louis V."/>
            <person name="Despons L."/>
            <person name="Friedrich A."/>
            <person name="Martin T."/>
            <person name="Durrens P."/>
            <person name="Casaregola S."/>
            <person name="Neuveglise C."/>
            <person name="Fairhead C."/>
            <person name="Marck C."/>
            <person name="Cruz J.A."/>
            <person name="Straub M.L."/>
            <person name="Kugler V."/>
            <person name="Sacerdot C."/>
            <person name="Uzunov Z."/>
            <person name="Thierry A."/>
            <person name="Weiss S."/>
            <person name="Bleykasten C."/>
            <person name="De Montigny J."/>
            <person name="Jacques N."/>
            <person name="Jung P."/>
            <person name="Lemaire M."/>
            <person name="Mallet S."/>
            <person name="Morel G."/>
            <person name="Richard G.F."/>
            <person name="Sarkar A."/>
            <person name="Savel G."/>
            <person name="Schacherer J."/>
            <person name="Seret M.L."/>
            <person name="Talla E."/>
            <person name="Samson G."/>
            <person name="Jubin C."/>
            <person name="Poulain J."/>
            <person name="Vacherie B."/>
            <person name="Barbe V."/>
            <person name="Pelletier E."/>
            <person name="Sherman D.J."/>
            <person name="Westhof E."/>
            <person name="Weissenbach J."/>
            <person name="Baret P.V."/>
            <person name="Wincker P."/>
            <person name="Gaillardin C."/>
            <person name="Dujon B."/>
            <person name="Souciet J.L."/>
        </authorList>
    </citation>
    <scope>NUCLEOTIDE SEQUENCE [LARGE SCALE GENOMIC DNA]</scope>
    <source>
        <strain evidence="3">CBS 270.75 / DBVPG 7215 / KCTC 17166 / NRRL Y-17582</strain>
    </source>
</reference>
<organism evidence="2 3">
    <name type="scientific">Eremothecium cymbalariae (strain CBS 270.75 / DBVPG 7215 / KCTC 17166 / NRRL Y-17582)</name>
    <name type="common">Yeast</name>
    <dbReference type="NCBI Taxonomy" id="931890"/>
    <lineage>
        <taxon>Eukaryota</taxon>
        <taxon>Fungi</taxon>
        <taxon>Dikarya</taxon>
        <taxon>Ascomycota</taxon>
        <taxon>Saccharomycotina</taxon>
        <taxon>Saccharomycetes</taxon>
        <taxon>Saccharomycetales</taxon>
        <taxon>Saccharomycetaceae</taxon>
        <taxon>Eremothecium</taxon>
    </lineage>
</organism>
<dbReference type="FunCoup" id="G8JN20">
    <property type="interactions" value="31"/>
</dbReference>
<dbReference type="RefSeq" id="XP_003644301.1">
    <property type="nucleotide sequence ID" value="XM_003644253.1"/>
</dbReference>
<evidence type="ECO:0000313" key="2">
    <source>
        <dbReference type="EMBL" id="AET37484.1"/>
    </source>
</evidence>
<feature type="compositionally biased region" description="Basic and acidic residues" evidence="1">
    <location>
        <begin position="291"/>
        <end position="301"/>
    </location>
</feature>
<accession>G8JN20</accession>
<dbReference type="AlphaFoldDB" id="G8JN20"/>
<dbReference type="InterPro" id="IPR018859">
    <property type="entry name" value="BAR_dom-cont"/>
</dbReference>
<dbReference type="EMBL" id="CP002497">
    <property type="protein sequence ID" value="AET37484.1"/>
    <property type="molecule type" value="Genomic_DNA"/>
</dbReference>
<dbReference type="InParanoid" id="G8JN20"/>
<dbReference type="Pfam" id="PF10455">
    <property type="entry name" value="BAR_2"/>
    <property type="match status" value="1"/>
</dbReference>
<dbReference type="InterPro" id="IPR027267">
    <property type="entry name" value="AH/BAR_dom_sf"/>
</dbReference>
<gene>
    <name evidence="2" type="ordered locus">Ecym_1238</name>
</gene>
<sequence length="393" mass="44767">MSSYFSNFSLDKIASTINTAAHKTQQKLNETQEQLTHAIHSINLDDPQTMLSLRTRKHQLQETLGTIKDISKLPPRYQFLERKCDAFEKVCSRILVVSKTFEVDGYDYPPNLAESISDWWGSSSKKDGVFWGFGKKSKNDKNKAEQKSSAEKKSNEGYIPPSFAQAISKAADDSITILKELNEEQLVNPSNGAETEDEDVDSLMPILEAWAEAQSNIDEAKQQMDQFMINEFNKKLDSLVNNDFLKVRALRKKVEESRLKFDTLRYELEMRKSGASQTKETFTTIESQQVNDKDKENEDNLKPTIHNNTGIGSSSDEEDQKFRLLLEKAEDEFVSNTTDAVAYMTQITDSVNLSTLVKLFHNFQLIYHKKCVQELQASLNVINTLTVEEDGEE</sequence>
<dbReference type="OrthoDB" id="5549748at2759"/>
<keyword evidence="3" id="KW-1185">Reference proteome</keyword>
<name>G8JN20_ERECY</name>
<proteinExistence type="predicted"/>
<protein>
    <submittedName>
        <fullName evidence="2">Uncharacterized protein</fullName>
    </submittedName>
</protein>
<dbReference type="SUPFAM" id="SSF103657">
    <property type="entry name" value="BAR/IMD domain-like"/>
    <property type="match status" value="1"/>
</dbReference>
<feature type="region of interest" description="Disordered" evidence="1">
    <location>
        <begin position="137"/>
        <end position="157"/>
    </location>
</feature>
<dbReference type="eggNOG" id="ENOG502QZYP">
    <property type="taxonomic scope" value="Eukaryota"/>
</dbReference>
<feature type="compositionally biased region" description="Polar residues" evidence="1">
    <location>
        <begin position="305"/>
        <end position="314"/>
    </location>
</feature>
<dbReference type="Gene3D" id="1.20.1270.60">
    <property type="entry name" value="Arfaptin homology (AH) domain/BAR domain"/>
    <property type="match status" value="1"/>
</dbReference>
<feature type="compositionally biased region" description="Basic and acidic residues" evidence="1">
    <location>
        <begin position="137"/>
        <end position="155"/>
    </location>
</feature>
<dbReference type="Proteomes" id="UP000006790">
    <property type="component" value="Chromosome 1"/>
</dbReference>
<dbReference type="GeneID" id="11469638"/>